<evidence type="ECO:0000313" key="3">
    <source>
        <dbReference type="EMBL" id="QHT08650.1"/>
    </source>
</evidence>
<feature type="transmembrane region" description="Helical" evidence="2">
    <location>
        <begin position="174"/>
        <end position="192"/>
    </location>
</feature>
<dbReference type="EMBL" id="MN739499">
    <property type="protein sequence ID" value="QHT08650.1"/>
    <property type="molecule type" value="Genomic_DNA"/>
</dbReference>
<evidence type="ECO:0000256" key="2">
    <source>
        <dbReference type="SAM" id="Phobius"/>
    </source>
</evidence>
<keyword evidence="2" id="KW-0472">Membrane</keyword>
<accession>A0A6C0CXH1</accession>
<reference evidence="3" key="1">
    <citation type="journal article" date="2020" name="Nature">
        <title>Giant virus diversity and host interactions through global metagenomics.</title>
        <authorList>
            <person name="Schulz F."/>
            <person name="Roux S."/>
            <person name="Paez-Espino D."/>
            <person name="Jungbluth S."/>
            <person name="Walsh D.A."/>
            <person name="Denef V.J."/>
            <person name="McMahon K.D."/>
            <person name="Konstantinidis K.T."/>
            <person name="Eloe-Fadrosh E.A."/>
            <person name="Kyrpides N.C."/>
            <person name="Woyke T."/>
        </authorList>
    </citation>
    <scope>NUCLEOTIDE SEQUENCE</scope>
    <source>
        <strain evidence="3">GVMAG-M-3300023109-53</strain>
    </source>
</reference>
<feature type="compositionally biased region" description="Polar residues" evidence="1">
    <location>
        <begin position="9"/>
        <end position="18"/>
    </location>
</feature>
<keyword evidence="2" id="KW-0812">Transmembrane</keyword>
<protein>
    <submittedName>
        <fullName evidence="3">Uncharacterized protein</fullName>
    </submittedName>
</protein>
<dbReference type="AlphaFoldDB" id="A0A6C0CXH1"/>
<proteinExistence type="predicted"/>
<evidence type="ECO:0000256" key="1">
    <source>
        <dbReference type="SAM" id="MobiDB-lite"/>
    </source>
</evidence>
<feature type="region of interest" description="Disordered" evidence="1">
    <location>
        <begin position="88"/>
        <end position="108"/>
    </location>
</feature>
<keyword evidence="2" id="KW-1133">Transmembrane helix</keyword>
<feature type="compositionally biased region" description="Basic and acidic residues" evidence="1">
    <location>
        <begin position="20"/>
        <end position="36"/>
    </location>
</feature>
<feature type="region of interest" description="Disordered" evidence="1">
    <location>
        <begin position="1"/>
        <end position="75"/>
    </location>
</feature>
<name>A0A6C0CXH1_9ZZZZ</name>
<feature type="compositionally biased region" description="Polar residues" evidence="1">
    <location>
        <begin position="90"/>
        <end position="99"/>
    </location>
</feature>
<organism evidence="3">
    <name type="scientific">viral metagenome</name>
    <dbReference type="NCBI Taxonomy" id="1070528"/>
    <lineage>
        <taxon>unclassified sequences</taxon>
        <taxon>metagenomes</taxon>
        <taxon>organismal metagenomes</taxon>
    </lineage>
</organism>
<sequence>MSLAMYASEFNNNDNNPIQKKRENMRNRTLKRRENTSKSNPKIEAMVRKIHDDENDDDLSEFQPLGPPSSAGMERLDTTGMEEGLEERLNAQQNPSTSYESQQSNQNVQENFTQLPSEYAKQYYQQYVPYFNQMSDDLTPNGANKDELLNKLNQIIYLLEEQQDEKTGHVTEELILYSFLGIFIIFIVDSFARVGKYVR</sequence>